<name>A0A1H4I3V0_9PSEU</name>
<dbReference type="AlphaFoldDB" id="A0A1H4I3V0"/>
<gene>
    <name evidence="1" type="ORF">SAMN04489727_0011</name>
    <name evidence="2" type="ORF">SAMN04489727_2148</name>
</gene>
<sequence>MAKSSFPGFKTGGGGWKKFLFGLTVLVVIVIVIKSPIEAAAAVDTAADKGDGALDSLIQFARALFNG</sequence>
<evidence type="ECO:0000313" key="2">
    <source>
        <dbReference type="EMBL" id="SEB49035.1"/>
    </source>
</evidence>
<protein>
    <submittedName>
        <fullName evidence="1">Uncharacterized protein</fullName>
    </submittedName>
</protein>
<keyword evidence="3" id="KW-1185">Reference proteome</keyword>
<evidence type="ECO:0000313" key="1">
    <source>
        <dbReference type="EMBL" id="SEB28777.1"/>
    </source>
</evidence>
<accession>A0A1H4I3V0</accession>
<dbReference type="Proteomes" id="UP000199622">
    <property type="component" value="Unassembled WGS sequence"/>
</dbReference>
<proteinExistence type="predicted"/>
<evidence type="ECO:0000313" key="3">
    <source>
        <dbReference type="Proteomes" id="UP000199622"/>
    </source>
</evidence>
<dbReference type="EMBL" id="FNSO01000003">
    <property type="protein sequence ID" value="SEB49035.1"/>
    <property type="molecule type" value="Genomic_DNA"/>
</dbReference>
<reference evidence="3" key="2">
    <citation type="submission" date="2016-10" db="EMBL/GenBank/DDBJ databases">
        <authorList>
            <person name="Varghese N."/>
            <person name="Submissions S."/>
        </authorList>
    </citation>
    <scope>NUCLEOTIDE SEQUENCE [LARGE SCALE GENOMIC DNA]</scope>
    <source>
        <strain evidence="3">DSM 44544</strain>
    </source>
</reference>
<reference evidence="1" key="1">
    <citation type="submission" date="2016-10" db="EMBL/GenBank/DDBJ databases">
        <authorList>
            <person name="de Groot N.N."/>
        </authorList>
    </citation>
    <scope>NUCLEOTIDE SEQUENCE [LARGE SCALE GENOMIC DNA]</scope>
    <source>
        <strain evidence="1">DSM 44544</strain>
    </source>
</reference>
<dbReference type="RefSeq" id="WP_091303714.1">
    <property type="nucleotide sequence ID" value="NZ_FNSO01000001.1"/>
</dbReference>
<dbReference type="EMBL" id="FNSO01000001">
    <property type="protein sequence ID" value="SEB28777.1"/>
    <property type="molecule type" value="Genomic_DNA"/>
</dbReference>
<organism evidence="1 3">
    <name type="scientific">Amycolatopsis tolypomycina</name>
    <dbReference type="NCBI Taxonomy" id="208445"/>
    <lineage>
        <taxon>Bacteria</taxon>
        <taxon>Bacillati</taxon>
        <taxon>Actinomycetota</taxon>
        <taxon>Actinomycetes</taxon>
        <taxon>Pseudonocardiales</taxon>
        <taxon>Pseudonocardiaceae</taxon>
        <taxon>Amycolatopsis</taxon>
    </lineage>
</organism>